<accession>A0A1V5SIK0</accession>
<evidence type="ECO:0000256" key="4">
    <source>
        <dbReference type="ARBA" id="ARBA00038388"/>
    </source>
</evidence>
<reference evidence="7" key="1">
    <citation type="submission" date="2017-02" db="EMBL/GenBank/DDBJ databases">
        <title>Delving into the versatile metabolic prowess of the omnipresent phylum Bacteroidetes.</title>
        <authorList>
            <person name="Nobu M.K."/>
            <person name="Mei R."/>
            <person name="Narihiro T."/>
            <person name="Kuroda K."/>
            <person name="Liu W.-T."/>
        </authorList>
    </citation>
    <scope>NUCLEOTIDE SEQUENCE</scope>
    <source>
        <strain evidence="7">ADurb.Bin276</strain>
    </source>
</reference>
<dbReference type="InterPro" id="IPR003593">
    <property type="entry name" value="AAA+_ATPase"/>
</dbReference>
<dbReference type="SMART" id="SM00382">
    <property type="entry name" value="AAA"/>
    <property type="match status" value="1"/>
</dbReference>
<comment type="similarity">
    <text evidence="4">Belongs to the ABC transporter superfamily. Macrolide exporter (TC 3.A.1.122) family.</text>
</comment>
<keyword evidence="2" id="KW-0547">Nucleotide-binding</keyword>
<proteinExistence type="inferred from homology"/>
<comment type="caution">
    <text evidence="7">The sequence shown here is derived from an EMBL/GenBank/DDBJ whole genome shotgun (WGS) entry which is preliminary data.</text>
</comment>
<dbReference type="Gene3D" id="3.40.50.300">
    <property type="entry name" value="P-loop containing nucleotide triphosphate hydrolases"/>
    <property type="match status" value="1"/>
</dbReference>
<dbReference type="EMBL" id="MWBQ01000216">
    <property type="protein sequence ID" value="OQA54379.1"/>
    <property type="molecule type" value="Genomic_DNA"/>
</dbReference>
<dbReference type="Proteomes" id="UP000485569">
    <property type="component" value="Unassembled WGS sequence"/>
</dbReference>
<dbReference type="InterPro" id="IPR017911">
    <property type="entry name" value="MacB-like_ATP-bd"/>
</dbReference>
<dbReference type="GO" id="GO:0016887">
    <property type="term" value="F:ATP hydrolysis activity"/>
    <property type="evidence" value="ECO:0007669"/>
    <property type="project" value="InterPro"/>
</dbReference>
<evidence type="ECO:0000256" key="2">
    <source>
        <dbReference type="ARBA" id="ARBA00022741"/>
    </source>
</evidence>
<keyword evidence="1" id="KW-0813">Transport</keyword>
<dbReference type="CDD" id="cd03255">
    <property type="entry name" value="ABC_MJ0796_LolCDE_FtsE"/>
    <property type="match status" value="1"/>
</dbReference>
<dbReference type="PANTHER" id="PTHR42798">
    <property type="entry name" value="LIPOPROTEIN-RELEASING SYSTEM ATP-BINDING PROTEIN LOLD"/>
    <property type="match status" value="1"/>
</dbReference>
<evidence type="ECO:0000313" key="7">
    <source>
        <dbReference type="EMBL" id="OQA54379.1"/>
    </source>
</evidence>
<dbReference type="FunFam" id="3.40.50.300:FF:000032">
    <property type="entry name" value="Export ABC transporter ATP-binding protein"/>
    <property type="match status" value="1"/>
</dbReference>
<feature type="domain" description="ABC transporter" evidence="6">
    <location>
        <begin position="11"/>
        <end position="249"/>
    </location>
</feature>
<feature type="region of interest" description="Disordered" evidence="5">
    <location>
        <begin position="233"/>
        <end position="264"/>
    </location>
</feature>
<sequence>MFNSELNKPIIIVEELTKIYKMDSFELKALQNVSFKVYSGEFVSVMGPSGSGKSTLMNLLGCLDTPTSGRYLLDQQDVSKLKDNTLATFRNKKIGFVFQSFNLLPKLDAFQNVELPLIYAGVSRVERYEIVKKFLTKVGLEDRMHHRPNQLSGGQTQRVAIARALVNDPSIILADEPTGNLDTRSGEEIMQIFQTLNDEGKTIILVTHEHDISLHTKRILSFRDGQLVGDEKVENPVRAEDSLKTYTDQEEKQKLEESQLSTKS</sequence>
<protein>
    <submittedName>
        <fullName evidence="7">Macrolide export ATP-binding/permease protein MacB</fullName>
        <ecNumber evidence="7">3.6.3.-</ecNumber>
    </submittedName>
</protein>
<keyword evidence="7" id="KW-0378">Hydrolase</keyword>
<dbReference type="PANTHER" id="PTHR42798:SF6">
    <property type="entry name" value="CELL DIVISION ATP-BINDING PROTEIN FTSE"/>
    <property type="match status" value="1"/>
</dbReference>
<dbReference type="GO" id="GO:0005524">
    <property type="term" value="F:ATP binding"/>
    <property type="evidence" value="ECO:0007669"/>
    <property type="project" value="UniProtKB-KW"/>
</dbReference>
<dbReference type="GO" id="GO:0022857">
    <property type="term" value="F:transmembrane transporter activity"/>
    <property type="evidence" value="ECO:0007669"/>
    <property type="project" value="UniProtKB-ARBA"/>
</dbReference>
<evidence type="ECO:0000256" key="3">
    <source>
        <dbReference type="ARBA" id="ARBA00022840"/>
    </source>
</evidence>
<dbReference type="EC" id="3.6.3.-" evidence="7"/>
<dbReference type="Pfam" id="PF00005">
    <property type="entry name" value="ABC_tran"/>
    <property type="match status" value="1"/>
</dbReference>
<feature type="compositionally biased region" description="Basic and acidic residues" evidence="5">
    <location>
        <begin position="233"/>
        <end position="257"/>
    </location>
</feature>
<evidence type="ECO:0000256" key="1">
    <source>
        <dbReference type="ARBA" id="ARBA00022448"/>
    </source>
</evidence>
<dbReference type="InterPro" id="IPR003439">
    <property type="entry name" value="ABC_transporter-like_ATP-bd"/>
</dbReference>
<evidence type="ECO:0000256" key="5">
    <source>
        <dbReference type="SAM" id="MobiDB-lite"/>
    </source>
</evidence>
<dbReference type="PROSITE" id="PS50893">
    <property type="entry name" value="ABC_TRANSPORTER_2"/>
    <property type="match status" value="1"/>
</dbReference>
<dbReference type="AlphaFoldDB" id="A0A1V5SIK0"/>
<dbReference type="SUPFAM" id="SSF52540">
    <property type="entry name" value="P-loop containing nucleoside triphosphate hydrolases"/>
    <property type="match status" value="1"/>
</dbReference>
<name>A0A1V5SIK0_9BACT</name>
<dbReference type="GO" id="GO:0098796">
    <property type="term" value="C:membrane protein complex"/>
    <property type="evidence" value="ECO:0007669"/>
    <property type="project" value="UniProtKB-ARBA"/>
</dbReference>
<organism evidence="7">
    <name type="scientific">Candidatus Atribacter allofermentans</name>
    <dbReference type="NCBI Taxonomy" id="1852833"/>
    <lineage>
        <taxon>Bacteria</taxon>
        <taxon>Pseudomonadati</taxon>
        <taxon>Atribacterota</taxon>
        <taxon>Atribacteria</taxon>
        <taxon>Atribacterales</taxon>
        <taxon>Atribacteraceae</taxon>
        <taxon>Atribacter</taxon>
    </lineage>
</organism>
<evidence type="ECO:0000259" key="6">
    <source>
        <dbReference type="PROSITE" id="PS50893"/>
    </source>
</evidence>
<dbReference type="InterPro" id="IPR027417">
    <property type="entry name" value="P-loop_NTPase"/>
</dbReference>
<keyword evidence="3 7" id="KW-0067">ATP-binding</keyword>
<gene>
    <name evidence="7" type="primary">macB_3</name>
    <name evidence="7" type="ORF">BWY41_02120</name>
</gene>